<keyword evidence="2 4" id="KW-0807">Transducer</keyword>
<dbReference type="CDD" id="cd06225">
    <property type="entry name" value="HAMP"/>
    <property type="match status" value="1"/>
</dbReference>
<dbReference type="SUPFAM" id="SSF58104">
    <property type="entry name" value="Methyl-accepting chemotaxis protein (MCP) signaling domain"/>
    <property type="match status" value="1"/>
</dbReference>
<evidence type="ECO:0000256" key="1">
    <source>
        <dbReference type="ARBA" id="ARBA00004370"/>
    </source>
</evidence>
<dbReference type="PANTHER" id="PTHR32089:SF70">
    <property type="entry name" value="ENERGY TAXIS MODULATING METHYL ACCEPTING SENSORY TRANSDUCER"/>
    <property type="match status" value="1"/>
</dbReference>
<dbReference type="GO" id="GO:0016020">
    <property type="term" value="C:membrane"/>
    <property type="evidence" value="ECO:0007669"/>
    <property type="project" value="UniProtKB-SubCell"/>
</dbReference>
<dbReference type="SMART" id="SM00304">
    <property type="entry name" value="HAMP"/>
    <property type="match status" value="1"/>
</dbReference>
<dbReference type="GO" id="GO:0006935">
    <property type="term" value="P:chemotaxis"/>
    <property type="evidence" value="ECO:0007669"/>
    <property type="project" value="UniProtKB-ARBA"/>
</dbReference>
<dbReference type="Proteomes" id="UP000006334">
    <property type="component" value="Unassembled WGS sequence"/>
</dbReference>
<dbReference type="FunFam" id="1.10.287.950:FF:000001">
    <property type="entry name" value="Methyl-accepting chemotaxis sensory transducer"/>
    <property type="match status" value="1"/>
</dbReference>
<evidence type="ECO:0000259" key="7">
    <source>
        <dbReference type="PROSITE" id="PS50885"/>
    </source>
</evidence>
<dbReference type="OrthoDB" id="6846832at2"/>
<name>K6X1R9_9ALTE</name>
<organism evidence="8 9">
    <name type="scientific">Aliiglaciecola lipolytica E3</name>
    <dbReference type="NCBI Taxonomy" id="1127673"/>
    <lineage>
        <taxon>Bacteria</taxon>
        <taxon>Pseudomonadati</taxon>
        <taxon>Pseudomonadota</taxon>
        <taxon>Gammaproteobacteria</taxon>
        <taxon>Alteromonadales</taxon>
        <taxon>Alteromonadaceae</taxon>
        <taxon>Aliiglaciecola</taxon>
    </lineage>
</organism>
<dbReference type="Pfam" id="PF00672">
    <property type="entry name" value="HAMP"/>
    <property type="match status" value="1"/>
</dbReference>
<comment type="caution">
    <text evidence="8">The sequence shown here is derived from an EMBL/GenBank/DDBJ whole genome shotgun (WGS) entry which is preliminary data.</text>
</comment>
<protein>
    <recommendedName>
        <fullName evidence="10">Methyl-accepting chemotaxis protein</fullName>
    </recommendedName>
</protein>
<dbReference type="eggNOG" id="COG0840">
    <property type="taxonomic scope" value="Bacteria"/>
</dbReference>
<evidence type="ECO:0000256" key="4">
    <source>
        <dbReference type="PROSITE-ProRule" id="PRU00284"/>
    </source>
</evidence>
<evidence type="ECO:0000313" key="9">
    <source>
        <dbReference type="Proteomes" id="UP000006334"/>
    </source>
</evidence>
<proteinExistence type="inferred from homology"/>
<evidence type="ECO:0000256" key="5">
    <source>
        <dbReference type="SAM" id="Phobius"/>
    </source>
</evidence>
<keyword evidence="5" id="KW-0812">Transmembrane</keyword>
<dbReference type="GO" id="GO:0007165">
    <property type="term" value="P:signal transduction"/>
    <property type="evidence" value="ECO:0007669"/>
    <property type="project" value="UniProtKB-KW"/>
</dbReference>
<dbReference type="EMBL" id="BAEN01000038">
    <property type="protein sequence ID" value="GAC14604.1"/>
    <property type="molecule type" value="Genomic_DNA"/>
</dbReference>
<comment type="subcellular location">
    <subcellularLocation>
        <location evidence="1">Membrane</location>
    </subcellularLocation>
</comment>
<feature type="domain" description="HAMP" evidence="7">
    <location>
        <begin position="340"/>
        <end position="392"/>
    </location>
</feature>
<accession>K6X1R9</accession>
<feature type="transmembrane region" description="Helical" evidence="5">
    <location>
        <begin position="321"/>
        <end position="343"/>
    </location>
</feature>
<dbReference type="PROSITE" id="PS50111">
    <property type="entry name" value="CHEMOTAXIS_TRANSDUC_2"/>
    <property type="match status" value="1"/>
</dbReference>
<evidence type="ECO:0000256" key="3">
    <source>
        <dbReference type="ARBA" id="ARBA00029447"/>
    </source>
</evidence>
<evidence type="ECO:0000256" key="2">
    <source>
        <dbReference type="ARBA" id="ARBA00023224"/>
    </source>
</evidence>
<sequence length="669" mass="72871">MNLNVVGKIIAGFALFGCVIVATNVVSYFGLADIRDSANTVVQQKMPVQAKMLQIQTGILSLGTVSTNGYFEESLSALDDNQQTFDALSSEFIQTLNSLSSIIGKSNSAYQQGADDSLAYIDQSNQMYQARLKQLALTAEISQIAADLLAMTDETSALLGDLTFLEGDDPNLEVLIGTAINADNKITPLFNSIKEYTTANNSELSETIRGDIEFTLSNVQVDIDYINRLSETIDTQGYVESLNAQFQKLQNAFTQDPGLFSKQTQKIELKSQSKQYYQLANEKLDTAKLNFTAVFSQVNEDTLVGQNAIIDTVNSNIIKGLVLLVFAVAAAIILGIIAARSIAAPLARINRSLSIISSGDLTHKAYSTNEDEFAVLASNVNELTESLHSVVSQILVQEAALEKATKTSANLGEQTLVQVEQQKQQLNSTATDTNTIRQASKNNTEQIQFGMQKLQEVSMQSANVSKLVTDTHAQISEQTQQAEQSSAVIHRLDENSKKIGSILDVIKTIAEQTNLLALNAAIEAARAGEQGRGFAVVADEVRTLANRTQNSTEEIESMIASLQADAEQAVKAISIGSEYAKQSEGQIFDVTQQVSEINETIDSLRKMNQDIVSVTLEQDSLFEKIANKLSNTAELAEQSAQTTYASTEANQELNNLMIEMRKAVTRFKL</sequence>
<dbReference type="PROSITE" id="PS50885">
    <property type="entry name" value="HAMP"/>
    <property type="match status" value="1"/>
</dbReference>
<evidence type="ECO:0000313" key="8">
    <source>
        <dbReference type="EMBL" id="GAC14604.1"/>
    </source>
</evidence>
<comment type="similarity">
    <text evidence="3">Belongs to the methyl-accepting chemotaxis (MCP) protein family.</text>
</comment>
<keyword evidence="5" id="KW-1133">Transmembrane helix</keyword>
<feature type="domain" description="Methyl-accepting transducer" evidence="6">
    <location>
        <begin position="397"/>
        <end position="633"/>
    </location>
</feature>
<dbReference type="InterPro" id="IPR003660">
    <property type="entry name" value="HAMP_dom"/>
</dbReference>
<dbReference type="InterPro" id="IPR004089">
    <property type="entry name" value="MCPsignal_dom"/>
</dbReference>
<dbReference type="Gene3D" id="1.10.287.950">
    <property type="entry name" value="Methyl-accepting chemotaxis protein"/>
    <property type="match status" value="1"/>
</dbReference>
<keyword evidence="9" id="KW-1185">Reference proteome</keyword>
<evidence type="ECO:0000259" key="6">
    <source>
        <dbReference type="PROSITE" id="PS50111"/>
    </source>
</evidence>
<feature type="transmembrane region" description="Helical" evidence="5">
    <location>
        <begin position="9"/>
        <end position="31"/>
    </location>
</feature>
<keyword evidence="5" id="KW-0472">Membrane</keyword>
<dbReference type="PANTHER" id="PTHR32089">
    <property type="entry name" value="METHYL-ACCEPTING CHEMOTAXIS PROTEIN MCPB"/>
    <property type="match status" value="1"/>
</dbReference>
<dbReference type="Gene3D" id="6.10.340.10">
    <property type="match status" value="1"/>
</dbReference>
<dbReference type="STRING" id="1127673.GLIP_1976"/>
<reference evidence="8 9" key="1">
    <citation type="journal article" date="2017" name="Antonie Van Leeuwenhoek">
        <title>Rhizobium rhizosphaerae sp. nov., a novel species isolated from rice rhizosphere.</title>
        <authorList>
            <person name="Zhao J.J."/>
            <person name="Zhang J."/>
            <person name="Zhang R.J."/>
            <person name="Zhang C.W."/>
            <person name="Yin H.Q."/>
            <person name="Zhang X.X."/>
        </authorList>
    </citation>
    <scope>NUCLEOTIDE SEQUENCE [LARGE SCALE GENOMIC DNA]</scope>
    <source>
        <strain evidence="8 9">E3</strain>
    </source>
</reference>
<dbReference type="RefSeq" id="WP_008844420.1">
    <property type="nucleotide sequence ID" value="NZ_BAEN01000038.1"/>
</dbReference>
<evidence type="ECO:0008006" key="10">
    <source>
        <dbReference type="Google" id="ProtNLM"/>
    </source>
</evidence>
<dbReference type="AlphaFoldDB" id="K6X1R9"/>
<dbReference type="Pfam" id="PF00015">
    <property type="entry name" value="MCPsignal"/>
    <property type="match status" value="1"/>
</dbReference>
<gene>
    <name evidence="8" type="ORF">GLIP_1976</name>
</gene>
<dbReference type="SMART" id="SM00283">
    <property type="entry name" value="MA"/>
    <property type="match status" value="1"/>
</dbReference>